<keyword evidence="2" id="KW-1185">Reference proteome</keyword>
<evidence type="ECO:0000313" key="1">
    <source>
        <dbReference type="EMBL" id="SKB33624.1"/>
    </source>
</evidence>
<evidence type="ECO:0000313" key="2">
    <source>
        <dbReference type="Proteomes" id="UP000191055"/>
    </source>
</evidence>
<evidence type="ECO:0008006" key="3">
    <source>
        <dbReference type="Google" id="ProtNLM"/>
    </source>
</evidence>
<dbReference type="PANTHER" id="PTHR35866:SF1">
    <property type="entry name" value="YKGJ FAMILY CYSTEINE CLUSTER PROTEIN"/>
    <property type="match status" value="1"/>
</dbReference>
<dbReference type="InterPro" id="IPR005358">
    <property type="entry name" value="Puta_zinc/iron-chelating_dom"/>
</dbReference>
<sequence length="168" mass="19798">MKECDDFIERFKTASQNRSRENKIFLDRLRKKKPGDLDETVAGFHDAAFEKINCLSCANCCKTTSPILIDRDIDRISKRLRIKPSQMIDDYLNLDDDGDFVFRSAPCPFLMPDNYCMIYEDRPRACREYPHTNRKRFYQILNLTWKNTMVCPAVLDVVENLKNHYGNK</sequence>
<name>A0A1T5AF75_9BACT</name>
<dbReference type="RefSeq" id="WP_232468409.1">
    <property type="nucleotide sequence ID" value="NZ_CP021904.1"/>
</dbReference>
<proteinExistence type="predicted"/>
<reference evidence="1 2" key="1">
    <citation type="submission" date="2017-02" db="EMBL/GenBank/DDBJ databases">
        <authorList>
            <person name="Peterson S.W."/>
        </authorList>
    </citation>
    <scope>NUCLEOTIDE SEQUENCE [LARGE SCALE GENOMIC DNA]</scope>
    <source>
        <strain evidence="1 2">DSM 24412</strain>
    </source>
</reference>
<dbReference type="Pfam" id="PF03692">
    <property type="entry name" value="CxxCxxCC"/>
    <property type="match status" value="1"/>
</dbReference>
<dbReference type="AlphaFoldDB" id="A0A1T5AF75"/>
<dbReference type="PANTHER" id="PTHR35866">
    <property type="entry name" value="PUTATIVE-RELATED"/>
    <property type="match status" value="1"/>
</dbReference>
<gene>
    <name evidence="1" type="ORF">SAMN03080601_00236</name>
</gene>
<accession>A0A1T5AF75</accession>
<dbReference type="Proteomes" id="UP000191055">
    <property type="component" value="Unassembled WGS sequence"/>
</dbReference>
<dbReference type="STRING" id="889453.SAMN03080601_00236"/>
<dbReference type="EMBL" id="FUYV01000001">
    <property type="protein sequence ID" value="SKB33624.1"/>
    <property type="molecule type" value="Genomic_DNA"/>
</dbReference>
<protein>
    <recommendedName>
        <fullName evidence="3">Zinc-or iron-chelating domain-containing protein</fullName>
    </recommendedName>
</protein>
<organism evidence="1 2">
    <name type="scientific">Alkalitalea saponilacus</name>
    <dbReference type="NCBI Taxonomy" id="889453"/>
    <lineage>
        <taxon>Bacteria</taxon>
        <taxon>Pseudomonadati</taxon>
        <taxon>Bacteroidota</taxon>
        <taxon>Bacteroidia</taxon>
        <taxon>Marinilabiliales</taxon>
        <taxon>Marinilabiliaceae</taxon>
        <taxon>Alkalitalea</taxon>
    </lineage>
</organism>